<dbReference type="AlphaFoldDB" id="A0A183DX20"/>
<evidence type="ECO:0000313" key="3">
    <source>
        <dbReference type="WBParaSite" id="GPUH_0001327601-mRNA-1"/>
    </source>
</evidence>
<evidence type="ECO:0000313" key="1">
    <source>
        <dbReference type="EMBL" id="VDN21942.1"/>
    </source>
</evidence>
<gene>
    <name evidence="1" type="ORF">GPUH_LOCUS13261</name>
</gene>
<name>A0A183DX20_9BILA</name>
<accession>A0A183DX20</accession>
<reference evidence="3" key="1">
    <citation type="submission" date="2016-06" db="UniProtKB">
        <authorList>
            <consortium name="WormBaseParasite"/>
        </authorList>
    </citation>
    <scope>IDENTIFICATION</scope>
</reference>
<keyword evidence="2" id="KW-1185">Reference proteome</keyword>
<dbReference type="Proteomes" id="UP000271098">
    <property type="component" value="Unassembled WGS sequence"/>
</dbReference>
<dbReference type="EMBL" id="UYRT01080053">
    <property type="protein sequence ID" value="VDN21942.1"/>
    <property type="molecule type" value="Genomic_DNA"/>
</dbReference>
<proteinExistence type="predicted"/>
<sequence length="122" mass="13752">MLVVPVTPPSQVASSDLTGPHIPNEFHNHAASDNDDGFMTTLTSPRHPAGMDYSRARIIYDLFIQSEMVHDLWSGRFVRLDCVDRIHHAHVQFAYDADQLMDIDCVKYAAVHSSLVSLKNFK</sequence>
<protein>
    <submittedName>
        <fullName evidence="1 3">Uncharacterized protein</fullName>
    </submittedName>
</protein>
<dbReference type="WBParaSite" id="GPUH_0001327601-mRNA-1">
    <property type="protein sequence ID" value="GPUH_0001327601-mRNA-1"/>
    <property type="gene ID" value="GPUH_0001327601"/>
</dbReference>
<reference evidence="1 2" key="2">
    <citation type="submission" date="2018-11" db="EMBL/GenBank/DDBJ databases">
        <authorList>
            <consortium name="Pathogen Informatics"/>
        </authorList>
    </citation>
    <scope>NUCLEOTIDE SEQUENCE [LARGE SCALE GENOMIC DNA]</scope>
</reference>
<evidence type="ECO:0000313" key="2">
    <source>
        <dbReference type="Proteomes" id="UP000271098"/>
    </source>
</evidence>
<organism evidence="3">
    <name type="scientific">Gongylonema pulchrum</name>
    <dbReference type="NCBI Taxonomy" id="637853"/>
    <lineage>
        <taxon>Eukaryota</taxon>
        <taxon>Metazoa</taxon>
        <taxon>Ecdysozoa</taxon>
        <taxon>Nematoda</taxon>
        <taxon>Chromadorea</taxon>
        <taxon>Rhabditida</taxon>
        <taxon>Spirurina</taxon>
        <taxon>Spiruromorpha</taxon>
        <taxon>Spiruroidea</taxon>
        <taxon>Gongylonematidae</taxon>
        <taxon>Gongylonema</taxon>
    </lineage>
</organism>